<dbReference type="EMBL" id="MU855519">
    <property type="protein sequence ID" value="KAK3902289.1"/>
    <property type="molecule type" value="Genomic_DNA"/>
</dbReference>
<feature type="compositionally biased region" description="Low complexity" evidence="1">
    <location>
        <begin position="229"/>
        <end position="260"/>
    </location>
</feature>
<organism evidence="2 3">
    <name type="scientific">Staphylotrichum tortipilum</name>
    <dbReference type="NCBI Taxonomy" id="2831512"/>
    <lineage>
        <taxon>Eukaryota</taxon>
        <taxon>Fungi</taxon>
        <taxon>Dikarya</taxon>
        <taxon>Ascomycota</taxon>
        <taxon>Pezizomycotina</taxon>
        <taxon>Sordariomycetes</taxon>
        <taxon>Sordariomycetidae</taxon>
        <taxon>Sordariales</taxon>
        <taxon>Chaetomiaceae</taxon>
        <taxon>Staphylotrichum</taxon>
    </lineage>
</organism>
<sequence>MRQFGEGATATWTRELEYARGLPSWAFLLALGKESYDWLQADAHRRRWSMTGDGTCLVATLSYPLEEGYRVYQCTIPRAQWHQLMETYGQQRASCWYEASETRAPANGRRHQRAFHAEDGVYYLAETKNRDGLPSLMGETRLIIYGIKAGSSTAGQVNLCTDVMRKNPPCREVAGNLGVSFITVGAADQDRADQTAGGSDGRYAAAKPPGPGGASDPRRPGAVRPTGRAGPNSSGGSVASSSSSSSRANAAGNGSSSGRSQVTPQATASSSGMKRGSGK</sequence>
<name>A0AAN6MKI9_9PEZI</name>
<reference evidence="2" key="2">
    <citation type="submission" date="2023-05" db="EMBL/GenBank/DDBJ databases">
        <authorList>
            <consortium name="Lawrence Berkeley National Laboratory"/>
            <person name="Steindorff A."/>
            <person name="Hensen N."/>
            <person name="Bonometti L."/>
            <person name="Westerberg I."/>
            <person name="Brannstrom I.O."/>
            <person name="Guillou S."/>
            <person name="Cros-Aarteil S."/>
            <person name="Calhoun S."/>
            <person name="Haridas S."/>
            <person name="Kuo A."/>
            <person name="Mondo S."/>
            <person name="Pangilinan J."/>
            <person name="Riley R."/>
            <person name="Labutti K."/>
            <person name="Andreopoulos B."/>
            <person name="Lipzen A."/>
            <person name="Chen C."/>
            <person name="Yanf M."/>
            <person name="Daum C."/>
            <person name="Ng V."/>
            <person name="Clum A."/>
            <person name="Ohm R."/>
            <person name="Martin F."/>
            <person name="Silar P."/>
            <person name="Natvig D."/>
            <person name="Lalanne C."/>
            <person name="Gautier V."/>
            <person name="Ament-Velasquez S.L."/>
            <person name="Kruys A."/>
            <person name="Hutchinson M.I."/>
            <person name="Powell A.J."/>
            <person name="Barry K."/>
            <person name="Miller A.N."/>
            <person name="Grigoriev I.V."/>
            <person name="Debuchy R."/>
            <person name="Gladieux P."/>
            <person name="Thoren M.H."/>
            <person name="Johannesson H."/>
        </authorList>
    </citation>
    <scope>NUCLEOTIDE SEQUENCE</scope>
    <source>
        <strain evidence="2">CBS 103.79</strain>
    </source>
</reference>
<feature type="compositionally biased region" description="Polar residues" evidence="1">
    <location>
        <begin position="261"/>
        <end position="272"/>
    </location>
</feature>
<evidence type="ECO:0000256" key="1">
    <source>
        <dbReference type="SAM" id="MobiDB-lite"/>
    </source>
</evidence>
<evidence type="ECO:0000313" key="3">
    <source>
        <dbReference type="Proteomes" id="UP001303889"/>
    </source>
</evidence>
<dbReference type="AlphaFoldDB" id="A0AAN6MKI9"/>
<dbReference type="Proteomes" id="UP001303889">
    <property type="component" value="Unassembled WGS sequence"/>
</dbReference>
<accession>A0AAN6MKI9</accession>
<gene>
    <name evidence="2" type="ORF">C8A05DRAFT_15626</name>
</gene>
<keyword evidence="3" id="KW-1185">Reference proteome</keyword>
<reference evidence="2" key="1">
    <citation type="journal article" date="2023" name="Mol. Phylogenet. Evol.">
        <title>Genome-scale phylogeny and comparative genomics of the fungal order Sordariales.</title>
        <authorList>
            <person name="Hensen N."/>
            <person name="Bonometti L."/>
            <person name="Westerberg I."/>
            <person name="Brannstrom I.O."/>
            <person name="Guillou S."/>
            <person name="Cros-Aarteil S."/>
            <person name="Calhoun S."/>
            <person name="Haridas S."/>
            <person name="Kuo A."/>
            <person name="Mondo S."/>
            <person name="Pangilinan J."/>
            <person name="Riley R."/>
            <person name="LaButti K."/>
            <person name="Andreopoulos B."/>
            <person name="Lipzen A."/>
            <person name="Chen C."/>
            <person name="Yan M."/>
            <person name="Daum C."/>
            <person name="Ng V."/>
            <person name="Clum A."/>
            <person name="Steindorff A."/>
            <person name="Ohm R.A."/>
            <person name="Martin F."/>
            <person name="Silar P."/>
            <person name="Natvig D.O."/>
            <person name="Lalanne C."/>
            <person name="Gautier V."/>
            <person name="Ament-Velasquez S.L."/>
            <person name="Kruys A."/>
            <person name="Hutchinson M.I."/>
            <person name="Powell A.J."/>
            <person name="Barry K."/>
            <person name="Miller A.N."/>
            <person name="Grigoriev I.V."/>
            <person name="Debuchy R."/>
            <person name="Gladieux P."/>
            <person name="Hiltunen Thoren M."/>
            <person name="Johannesson H."/>
        </authorList>
    </citation>
    <scope>NUCLEOTIDE SEQUENCE</scope>
    <source>
        <strain evidence="2">CBS 103.79</strain>
    </source>
</reference>
<feature type="region of interest" description="Disordered" evidence="1">
    <location>
        <begin position="191"/>
        <end position="279"/>
    </location>
</feature>
<proteinExistence type="predicted"/>
<evidence type="ECO:0000313" key="2">
    <source>
        <dbReference type="EMBL" id="KAK3902289.1"/>
    </source>
</evidence>
<comment type="caution">
    <text evidence="2">The sequence shown here is derived from an EMBL/GenBank/DDBJ whole genome shotgun (WGS) entry which is preliminary data.</text>
</comment>
<protein>
    <submittedName>
        <fullName evidence="2">Uncharacterized protein</fullName>
    </submittedName>
</protein>